<dbReference type="AlphaFoldDB" id="A0A9K3HB20"/>
<feature type="domain" description="Disease resistance protein winged helix" evidence="9">
    <location>
        <begin position="366"/>
        <end position="434"/>
    </location>
</feature>
<dbReference type="Pfam" id="PF00931">
    <property type="entry name" value="NB-ARC"/>
    <property type="match status" value="1"/>
</dbReference>
<dbReference type="GO" id="GO:0043531">
    <property type="term" value="F:ADP binding"/>
    <property type="evidence" value="ECO:0007669"/>
    <property type="project" value="InterPro"/>
</dbReference>
<dbReference type="PANTHER" id="PTHR36766">
    <property type="entry name" value="PLANT BROAD-SPECTRUM MILDEW RESISTANCE PROTEIN RPW8"/>
    <property type="match status" value="1"/>
</dbReference>
<dbReference type="Gramene" id="mRNA:HanXRQr2_Chr13g0570861">
    <property type="protein sequence ID" value="mRNA:HanXRQr2_Chr13g0570861"/>
    <property type="gene ID" value="HanXRQr2_Chr13g0570861"/>
</dbReference>
<dbReference type="Gene3D" id="1.10.10.10">
    <property type="entry name" value="Winged helix-like DNA-binding domain superfamily/Winged helix DNA-binding domain"/>
    <property type="match status" value="1"/>
</dbReference>
<dbReference type="EMBL" id="MNCJ02000328">
    <property type="protein sequence ID" value="KAF5771939.1"/>
    <property type="molecule type" value="Genomic_DNA"/>
</dbReference>
<dbReference type="PANTHER" id="PTHR36766:SF61">
    <property type="entry name" value="NB-ARC DOMAIN DISEASE RESISTANCE PROTEIN"/>
    <property type="match status" value="1"/>
</dbReference>
<gene>
    <name evidence="10" type="ORF">HanXRQr2_Chr13g0570861</name>
</gene>
<dbReference type="GO" id="GO:0051607">
    <property type="term" value="P:defense response to virus"/>
    <property type="evidence" value="ECO:0007669"/>
    <property type="project" value="UniProtKB-ARBA"/>
</dbReference>
<dbReference type="InterPro" id="IPR036388">
    <property type="entry name" value="WH-like_DNA-bd_sf"/>
</dbReference>
<dbReference type="SUPFAM" id="SSF52540">
    <property type="entry name" value="P-loop containing nucleoside triphosphate hydrolases"/>
    <property type="match status" value="1"/>
</dbReference>
<dbReference type="InterPro" id="IPR027417">
    <property type="entry name" value="P-loop_NTPase"/>
</dbReference>
<evidence type="ECO:0000259" key="9">
    <source>
        <dbReference type="Pfam" id="PF23559"/>
    </source>
</evidence>
<reference evidence="10" key="1">
    <citation type="journal article" date="2017" name="Nature">
        <title>The sunflower genome provides insights into oil metabolism, flowering and Asterid evolution.</title>
        <authorList>
            <person name="Badouin H."/>
            <person name="Gouzy J."/>
            <person name="Grassa C.J."/>
            <person name="Murat F."/>
            <person name="Staton S.E."/>
            <person name="Cottret L."/>
            <person name="Lelandais-Briere C."/>
            <person name="Owens G.L."/>
            <person name="Carrere S."/>
            <person name="Mayjonade B."/>
            <person name="Legrand L."/>
            <person name="Gill N."/>
            <person name="Kane N.C."/>
            <person name="Bowers J.E."/>
            <person name="Hubner S."/>
            <person name="Bellec A."/>
            <person name="Berard A."/>
            <person name="Berges H."/>
            <person name="Blanchet N."/>
            <person name="Boniface M.C."/>
            <person name="Brunel D."/>
            <person name="Catrice O."/>
            <person name="Chaidir N."/>
            <person name="Claudel C."/>
            <person name="Donnadieu C."/>
            <person name="Faraut T."/>
            <person name="Fievet G."/>
            <person name="Helmstetter N."/>
            <person name="King M."/>
            <person name="Knapp S.J."/>
            <person name="Lai Z."/>
            <person name="Le Paslier M.C."/>
            <person name="Lippi Y."/>
            <person name="Lorenzon L."/>
            <person name="Mandel J.R."/>
            <person name="Marage G."/>
            <person name="Marchand G."/>
            <person name="Marquand E."/>
            <person name="Bret-Mestries E."/>
            <person name="Morien E."/>
            <person name="Nambeesan S."/>
            <person name="Nguyen T."/>
            <person name="Pegot-Espagnet P."/>
            <person name="Pouilly N."/>
            <person name="Raftis F."/>
            <person name="Sallet E."/>
            <person name="Schiex T."/>
            <person name="Thomas J."/>
            <person name="Vandecasteele C."/>
            <person name="Vares D."/>
            <person name="Vear F."/>
            <person name="Vautrin S."/>
            <person name="Crespi M."/>
            <person name="Mangin B."/>
            <person name="Burke J.M."/>
            <person name="Salse J."/>
            <person name="Munos S."/>
            <person name="Vincourt P."/>
            <person name="Rieseberg L.H."/>
            <person name="Langlade N.B."/>
        </authorList>
    </citation>
    <scope>NUCLEOTIDE SEQUENCE</scope>
    <source>
        <tissue evidence="10">Leaves</tissue>
    </source>
</reference>
<keyword evidence="3" id="KW-0677">Repeat</keyword>
<dbReference type="Gene3D" id="1.10.8.430">
    <property type="entry name" value="Helical domain of apoptotic protease-activating factors"/>
    <property type="match status" value="1"/>
</dbReference>
<dbReference type="InterPro" id="IPR058922">
    <property type="entry name" value="WHD_DRP"/>
</dbReference>
<evidence type="ECO:0000256" key="2">
    <source>
        <dbReference type="ARBA" id="ARBA00022614"/>
    </source>
</evidence>
<evidence type="ECO:0000256" key="4">
    <source>
        <dbReference type="ARBA" id="ARBA00022741"/>
    </source>
</evidence>
<feature type="domain" description="NB-ARC" evidence="7">
    <location>
        <begin position="110"/>
        <end position="280"/>
    </location>
</feature>
<feature type="domain" description="Disease resistance N-terminal" evidence="8">
    <location>
        <begin position="7"/>
        <end position="99"/>
    </location>
</feature>
<evidence type="ECO:0000313" key="10">
    <source>
        <dbReference type="EMBL" id="KAF5771939.1"/>
    </source>
</evidence>
<dbReference type="GO" id="GO:0016787">
    <property type="term" value="F:hydrolase activity"/>
    <property type="evidence" value="ECO:0007669"/>
    <property type="project" value="UniProtKB-KW"/>
</dbReference>
<dbReference type="FunFam" id="3.40.50.300:FF:001091">
    <property type="entry name" value="Probable disease resistance protein At1g61300"/>
    <property type="match status" value="1"/>
</dbReference>
<keyword evidence="10" id="KW-0378">Hydrolase</keyword>
<protein>
    <submittedName>
        <fullName evidence="10">P-loop containing nucleoside triphosphate hydrolase</fullName>
    </submittedName>
</protein>
<dbReference type="Proteomes" id="UP000215914">
    <property type="component" value="Unassembled WGS sequence"/>
</dbReference>
<dbReference type="Gene3D" id="3.40.50.300">
    <property type="entry name" value="P-loop containing nucleotide triphosphate hydrolases"/>
    <property type="match status" value="1"/>
</dbReference>
<comment type="caution">
    <text evidence="10">The sequence shown here is derived from an EMBL/GenBank/DDBJ whole genome shotgun (WGS) entry which is preliminary data.</text>
</comment>
<evidence type="ECO:0000256" key="3">
    <source>
        <dbReference type="ARBA" id="ARBA00022737"/>
    </source>
</evidence>
<sequence>MAVAELFMGAFITVLFEKLASGDLIRLARSAGIYSELNKWRNTLIQIQAVLADAGQKHIRDKSVQLWLNKLQHLAYEIDDVLDDLATKAIRSQLSKESSATTSKRTSREGDKESLLGKLLDNESSSSKNVNVVSIVGLGGIGKTTLAQLLCNDKKVKDNFELMAWVCISDDFDIFNISKGILQAVAGGNQDFANLNLLQVALAENLSRKRFLLVLDDVWNENYHEWELLQRPFNVGAPGSKILVTTRKTMVASMMDSIQTYPLQLLSNEDALSLFAQHASGKQNFDVNGILKSHGDDIVKKCGRLPLALRILGRLFRDKSNDDEWEALLNSEIWHLDNGSEILPALKLSYYDLSPHLKQLFAYCCLFPKDYMFEKDELILLWMAEGLLYRPNVKKSMESFGWDCFKELVSRSFLQHSNNDKSLYTMHDLMNDLAKIVAGEFFFMLHDKMDVDNKIEALEKSHHVSFIREEYEVYKI</sequence>
<dbReference type="Pfam" id="PF18052">
    <property type="entry name" value="Rx_N"/>
    <property type="match status" value="1"/>
</dbReference>
<keyword evidence="11" id="KW-1185">Reference proteome</keyword>
<dbReference type="InterPro" id="IPR041118">
    <property type="entry name" value="Rx_N"/>
</dbReference>
<dbReference type="Pfam" id="PF23559">
    <property type="entry name" value="WHD_DRP"/>
    <property type="match status" value="1"/>
</dbReference>
<keyword evidence="4" id="KW-0547">Nucleotide-binding</keyword>
<dbReference type="InterPro" id="IPR042197">
    <property type="entry name" value="Apaf_helical"/>
</dbReference>
<keyword evidence="2" id="KW-0433">Leucine-rich repeat</keyword>
<evidence type="ECO:0000259" key="7">
    <source>
        <dbReference type="Pfam" id="PF00931"/>
    </source>
</evidence>
<evidence type="ECO:0000313" key="11">
    <source>
        <dbReference type="Proteomes" id="UP000215914"/>
    </source>
</evidence>
<dbReference type="InterPro" id="IPR002182">
    <property type="entry name" value="NB-ARC"/>
</dbReference>
<evidence type="ECO:0000256" key="5">
    <source>
        <dbReference type="ARBA" id="ARBA00022821"/>
    </source>
</evidence>
<dbReference type="PRINTS" id="PR00364">
    <property type="entry name" value="DISEASERSIST"/>
</dbReference>
<keyword evidence="5" id="KW-0611">Plant defense</keyword>
<evidence type="ECO:0000256" key="6">
    <source>
        <dbReference type="ARBA" id="ARBA00022840"/>
    </source>
</evidence>
<keyword evidence="6" id="KW-0067">ATP-binding</keyword>
<dbReference type="GO" id="GO:0005524">
    <property type="term" value="F:ATP binding"/>
    <property type="evidence" value="ECO:0007669"/>
    <property type="project" value="UniProtKB-KW"/>
</dbReference>
<name>A0A9K3HB20_HELAN</name>
<proteinExistence type="inferred from homology"/>
<accession>A0A9K3HB20</accession>
<organism evidence="10 11">
    <name type="scientific">Helianthus annuus</name>
    <name type="common">Common sunflower</name>
    <dbReference type="NCBI Taxonomy" id="4232"/>
    <lineage>
        <taxon>Eukaryota</taxon>
        <taxon>Viridiplantae</taxon>
        <taxon>Streptophyta</taxon>
        <taxon>Embryophyta</taxon>
        <taxon>Tracheophyta</taxon>
        <taxon>Spermatophyta</taxon>
        <taxon>Magnoliopsida</taxon>
        <taxon>eudicotyledons</taxon>
        <taxon>Gunneridae</taxon>
        <taxon>Pentapetalae</taxon>
        <taxon>asterids</taxon>
        <taxon>campanulids</taxon>
        <taxon>Asterales</taxon>
        <taxon>Asteraceae</taxon>
        <taxon>Asteroideae</taxon>
        <taxon>Heliantheae alliance</taxon>
        <taxon>Heliantheae</taxon>
        <taxon>Helianthus</taxon>
    </lineage>
</organism>
<evidence type="ECO:0000259" key="8">
    <source>
        <dbReference type="Pfam" id="PF18052"/>
    </source>
</evidence>
<evidence type="ECO:0000256" key="1">
    <source>
        <dbReference type="ARBA" id="ARBA00008894"/>
    </source>
</evidence>
<dbReference type="FunFam" id="1.10.10.10:FF:000322">
    <property type="entry name" value="Probable disease resistance protein At1g63360"/>
    <property type="match status" value="1"/>
</dbReference>
<comment type="similarity">
    <text evidence="1">Belongs to the disease resistance NB-LRR family.</text>
</comment>
<reference evidence="10" key="2">
    <citation type="submission" date="2020-06" db="EMBL/GenBank/DDBJ databases">
        <title>Helianthus annuus Genome sequencing and assembly Release 2.</title>
        <authorList>
            <person name="Gouzy J."/>
            <person name="Langlade N."/>
            <person name="Munos S."/>
        </authorList>
    </citation>
    <scope>NUCLEOTIDE SEQUENCE</scope>
    <source>
        <tissue evidence="10">Leaves</tissue>
    </source>
</reference>